<sequence length="837" mass="92952">MNHNSHHLRSLSLDSNCAEESPVKYETIAESVLDSNSPLSADLLRHSAEFLSIPLQHSKSDPSLSILTDHDLIHHNRSNSALTDEYRLDRSPSRPISPVSDHFNSLNSSLGALSSNGSFSHPHSPYFSQRSSSSYFDGYEDNQSMNSSIIYNSGGRGTPNSIFSNGNGTTNQFSTPDPLVSNSGPMYSSADEYSHKRPSTAHTPSRSPLMSSQNGIDWSEGNYSNQPGSPSLSQPSRGNSHLRGRHSAPPHPPRLSESGLLSSQGGMDSSILQQQQMLQNQLLLLQLQSQAQSSPLLAAYALQQHQLLASGPMGTPAQYPGGTGPQAGYPANQDPYSALAASLPLLSQGYTPYQQGYNWVSPAPPYLTPQQQMLRNSLLMSTSHSATQAKENHHDKPHYPHTSSNQSESDLVTSEPLDESPLPGGNSVLSALSQLQLSNNSVSQLNSTNQNTDSKSPTHLTPDINSSPNACHSNKRKDSLCGRSKLLEDFRNNRCPNLQLRDLTDHITEFSKDQHGSRFIQQKLERATVQEKDLVFGEILPDAYSLMTDVFGNYVIQKFFEFGTSDQKHTLATNVQGRVLPLSLQMYGCRVIQKALECIPQDQQSGIVQELDGHVLKCVKDQNGNHVVQKCIECVDPHHLEFIIGSFRGQVYQLSTHPYGCRVIQRILEHCTAEQTQPILKELHHHTDKLVQDQYGNYVIQHVLEHGRAEDKTKIVAEMKGKVLTLSQHKFASNVVEKCVSHASRAERTSLIDEVCCCQEGALYTMMKDQFANYVVQKMIDVAEANQRKVLMFKIKPYMSTLRKYTYGKHILSKLEKYFMKPEPSLACLNPPLYDTF</sequence>
<dbReference type="SUPFAM" id="SSF48371">
    <property type="entry name" value="ARM repeat"/>
    <property type="match status" value="1"/>
</dbReference>
<dbReference type="GO" id="GO:0005737">
    <property type="term" value="C:cytoplasm"/>
    <property type="evidence" value="ECO:0007669"/>
    <property type="project" value="UniProtKB-SubCell"/>
</dbReference>
<feature type="repeat" description="Pumilio" evidence="5">
    <location>
        <begin position="754"/>
        <end position="793"/>
    </location>
</feature>
<dbReference type="EMBL" id="KX216836">
    <property type="protein sequence ID" value="AQX83041.1"/>
    <property type="molecule type" value="mRNA"/>
</dbReference>
<dbReference type="GO" id="GO:0010608">
    <property type="term" value="P:post-transcriptional regulation of gene expression"/>
    <property type="evidence" value="ECO:0007669"/>
    <property type="project" value="TreeGrafter"/>
</dbReference>
<feature type="repeat" description="Pumilio" evidence="5">
    <location>
        <begin position="502"/>
        <end position="537"/>
    </location>
</feature>
<keyword evidence="2" id="KW-0963">Cytoplasm</keyword>
<feature type="repeat" description="Pumilio" evidence="5">
    <location>
        <begin position="610"/>
        <end position="645"/>
    </location>
</feature>
<dbReference type="PROSITE" id="PS50303">
    <property type="entry name" value="PUM_HD"/>
    <property type="match status" value="1"/>
</dbReference>
<feature type="compositionally biased region" description="Polar residues" evidence="6">
    <location>
        <begin position="401"/>
        <end position="412"/>
    </location>
</feature>
<feature type="repeat" description="Pumilio" evidence="5">
    <location>
        <begin position="646"/>
        <end position="681"/>
    </location>
</feature>
<evidence type="ECO:0000313" key="8">
    <source>
        <dbReference type="EMBL" id="AQX83041.1"/>
    </source>
</evidence>
<dbReference type="Gene3D" id="1.25.10.10">
    <property type="entry name" value="Leucine-rich Repeat Variant"/>
    <property type="match status" value="1"/>
</dbReference>
<feature type="compositionally biased region" description="Low complexity" evidence="6">
    <location>
        <begin position="442"/>
        <end position="452"/>
    </location>
</feature>
<feature type="repeat" description="Pumilio" evidence="5">
    <location>
        <begin position="718"/>
        <end position="753"/>
    </location>
</feature>
<dbReference type="InterPro" id="IPR033133">
    <property type="entry name" value="PUM-HD"/>
</dbReference>
<protein>
    <submittedName>
        <fullName evidence="8">Pumilio</fullName>
    </submittedName>
</protein>
<feature type="repeat" description="Pumilio" evidence="5">
    <location>
        <begin position="574"/>
        <end position="609"/>
    </location>
</feature>
<keyword evidence="3" id="KW-0677">Repeat</keyword>
<dbReference type="AlphaFoldDB" id="A0A1W5RUX1"/>
<comment type="subcellular location">
    <subcellularLocation>
        <location evidence="1">Cytoplasm</location>
    </subcellularLocation>
</comment>
<evidence type="ECO:0000256" key="2">
    <source>
        <dbReference type="ARBA" id="ARBA00022490"/>
    </source>
</evidence>
<feature type="repeat" description="Pumilio" evidence="5">
    <location>
        <begin position="538"/>
        <end position="573"/>
    </location>
</feature>
<feature type="compositionally biased region" description="Polar residues" evidence="6">
    <location>
        <begin position="200"/>
        <end position="239"/>
    </location>
</feature>
<organism evidence="8">
    <name type="scientific">Oopsacas minuta</name>
    <dbReference type="NCBI Taxonomy" id="111878"/>
    <lineage>
        <taxon>Eukaryota</taxon>
        <taxon>Metazoa</taxon>
        <taxon>Porifera</taxon>
        <taxon>Hexactinellida</taxon>
        <taxon>Hexasterophora</taxon>
        <taxon>Lyssacinosida</taxon>
        <taxon>Leucopsacidae</taxon>
        <taxon>Oopsacas</taxon>
    </lineage>
</organism>
<feature type="compositionally biased region" description="Polar residues" evidence="6">
    <location>
        <begin position="453"/>
        <end position="472"/>
    </location>
</feature>
<feature type="repeat" description="Pumilio" evidence="5">
    <location>
        <begin position="682"/>
        <end position="717"/>
    </location>
</feature>
<dbReference type="Pfam" id="PF00806">
    <property type="entry name" value="PUF"/>
    <property type="match status" value="8"/>
</dbReference>
<dbReference type="GO" id="GO:0003730">
    <property type="term" value="F:mRNA 3'-UTR binding"/>
    <property type="evidence" value="ECO:0007669"/>
    <property type="project" value="TreeGrafter"/>
</dbReference>
<evidence type="ECO:0000256" key="6">
    <source>
        <dbReference type="SAM" id="MobiDB-lite"/>
    </source>
</evidence>
<dbReference type="FunFam" id="1.25.10.10:FF:000004">
    <property type="entry name" value="Pumilio homolog 1 isoform 2"/>
    <property type="match status" value="1"/>
</dbReference>
<dbReference type="PANTHER" id="PTHR12537">
    <property type="entry name" value="RNA BINDING PROTEIN PUMILIO-RELATED"/>
    <property type="match status" value="1"/>
</dbReference>
<dbReference type="SMART" id="SM00025">
    <property type="entry name" value="Pumilio"/>
    <property type="match status" value="8"/>
</dbReference>
<dbReference type="CDD" id="cd07920">
    <property type="entry name" value="Pumilio"/>
    <property type="match status" value="1"/>
</dbReference>
<evidence type="ECO:0000256" key="1">
    <source>
        <dbReference type="ARBA" id="ARBA00004496"/>
    </source>
</evidence>
<dbReference type="InterPro" id="IPR001313">
    <property type="entry name" value="Pumilio_RNA-bd_rpt"/>
</dbReference>
<name>A0A1W5RUX1_9METZ</name>
<evidence type="ECO:0000256" key="3">
    <source>
        <dbReference type="ARBA" id="ARBA00022737"/>
    </source>
</evidence>
<dbReference type="InterPro" id="IPR016024">
    <property type="entry name" value="ARM-type_fold"/>
</dbReference>
<reference evidence="8" key="1">
    <citation type="submission" date="2016-05" db="EMBL/GenBank/DDBJ databases">
        <title>The stepping stone for understanding somatic and germ lines origins.</title>
        <authorList>
            <person name="Fierro-Constain L."/>
            <person name="Schenkelaars Q."/>
            <person name="Gazave E."/>
            <person name="Haguenauer A."/>
            <person name="Ereskovsky A."/>
            <person name="Borchiellini C."/>
        </authorList>
    </citation>
    <scope>NUCLEOTIDE SEQUENCE</scope>
</reference>
<dbReference type="InterPro" id="IPR011989">
    <property type="entry name" value="ARM-like"/>
</dbReference>
<dbReference type="PANTHER" id="PTHR12537:SF12">
    <property type="entry name" value="MATERNAL PROTEIN PUMILIO"/>
    <property type="match status" value="1"/>
</dbReference>
<accession>A0A1W5RUX1</accession>
<dbReference type="InterPro" id="IPR033712">
    <property type="entry name" value="Pumilio_RNA-bd"/>
</dbReference>
<proteinExistence type="evidence at transcript level"/>
<keyword evidence="4" id="KW-0694">RNA-binding</keyword>
<evidence type="ECO:0000256" key="5">
    <source>
        <dbReference type="PROSITE-ProRule" id="PRU00317"/>
    </source>
</evidence>
<feature type="domain" description="PUM-HD" evidence="7">
    <location>
        <begin position="482"/>
        <end position="819"/>
    </location>
</feature>
<feature type="region of interest" description="Disordered" evidence="6">
    <location>
        <begin position="382"/>
        <end position="428"/>
    </location>
</feature>
<feature type="compositionally biased region" description="Polar residues" evidence="6">
    <location>
        <begin position="160"/>
        <end position="186"/>
    </location>
</feature>
<feature type="region of interest" description="Disordered" evidence="6">
    <location>
        <begin position="160"/>
        <end position="267"/>
    </location>
</feature>
<feature type="compositionally biased region" description="Low complexity" evidence="6">
    <location>
        <begin position="255"/>
        <end position="267"/>
    </location>
</feature>
<evidence type="ECO:0000256" key="4">
    <source>
        <dbReference type="ARBA" id="ARBA00022884"/>
    </source>
</evidence>
<dbReference type="PROSITE" id="PS50302">
    <property type="entry name" value="PUM"/>
    <property type="match status" value="8"/>
</dbReference>
<feature type="region of interest" description="Disordered" evidence="6">
    <location>
        <begin position="442"/>
        <end position="477"/>
    </location>
</feature>
<evidence type="ECO:0000259" key="7">
    <source>
        <dbReference type="PROSITE" id="PS50303"/>
    </source>
</evidence>